<feature type="compositionally biased region" description="Low complexity" evidence="1">
    <location>
        <begin position="230"/>
        <end position="249"/>
    </location>
</feature>
<comment type="caution">
    <text evidence="3">The sequence shown here is derived from an EMBL/GenBank/DDBJ whole genome shotgun (WGS) entry which is preliminary data.</text>
</comment>
<keyword evidence="3" id="KW-0378">Hydrolase</keyword>
<feature type="domain" description="Helicase-associated" evidence="2">
    <location>
        <begin position="150"/>
        <end position="215"/>
    </location>
</feature>
<dbReference type="OrthoDB" id="47450at2759"/>
<dbReference type="AlphaFoldDB" id="A0A9N8HEK0"/>
<feature type="compositionally biased region" description="Low complexity" evidence="1">
    <location>
        <begin position="21"/>
        <end position="51"/>
    </location>
</feature>
<keyword evidence="3" id="KW-0347">Helicase</keyword>
<keyword evidence="4" id="KW-1185">Reference proteome</keyword>
<gene>
    <name evidence="3" type="ORF">SEMRO_390_G132770.1</name>
</gene>
<dbReference type="Proteomes" id="UP001153069">
    <property type="component" value="Unassembled WGS sequence"/>
</dbReference>
<dbReference type="InterPro" id="IPR005114">
    <property type="entry name" value="Helicase_assoc"/>
</dbReference>
<feature type="region of interest" description="Disordered" evidence="1">
    <location>
        <begin position="392"/>
        <end position="503"/>
    </location>
</feature>
<dbReference type="GO" id="GO:0004386">
    <property type="term" value="F:helicase activity"/>
    <property type="evidence" value="ECO:0007669"/>
    <property type="project" value="UniProtKB-KW"/>
</dbReference>
<feature type="domain" description="Helicase-associated" evidence="2">
    <location>
        <begin position="70"/>
        <end position="139"/>
    </location>
</feature>
<dbReference type="PANTHER" id="PTHR33418">
    <property type="entry name" value="HELICASE-ASSOCIATED"/>
    <property type="match status" value="1"/>
</dbReference>
<proteinExistence type="predicted"/>
<evidence type="ECO:0000259" key="2">
    <source>
        <dbReference type="Pfam" id="PF03457"/>
    </source>
</evidence>
<reference evidence="3" key="1">
    <citation type="submission" date="2020-06" db="EMBL/GenBank/DDBJ databases">
        <authorList>
            <consortium name="Plant Systems Biology data submission"/>
        </authorList>
    </citation>
    <scope>NUCLEOTIDE SEQUENCE</scope>
    <source>
        <strain evidence="3">D6</strain>
    </source>
</reference>
<evidence type="ECO:0000313" key="3">
    <source>
        <dbReference type="EMBL" id="CAB9509440.1"/>
    </source>
</evidence>
<accession>A0A9N8HEK0</accession>
<feature type="region of interest" description="Disordered" evidence="1">
    <location>
        <begin position="226"/>
        <end position="321"/>
    </location>
</feature>
<dbReference type="PANTHER" id="PTHR33418:SF1">
    <property type="entry name" value="HELICASE-ASSOCIATED DOMAIN-CONTAINING PROTEIN"/>
    <property type="match status" value="1"/>
</dbReference>
<feature type="region of interest" description="Disordered" evidence="1">
    <location>
        <begin position="358"/>
        <end position="377"/>
    </location>
</feature>
<keyword evidence="3" id="KW-0547">Nucleotide-binding</keyword>
<dbReference type="Pfam" id="PF03457">
    <property type="entry name" value="HA"/>
    <property type="match status" value="2"/>
</dbReference>
<feature type="region of interest" description="Disordered" evidence="1">
    <location>
        <begin position="1"/>
        <end position="71"/>
    </location>
</feature>
<keyword evidence="3" id="KW-0067">ATP-binding</keyword>
<feature type="compositionally biased region" description="Low complexity" evidence="1">
    <location>
        <begin position="458"/>
        <end position="479"/>
    </location>
</feature>
<sequence>MEASQKDDEDSGYKTPRRANSEGGSSSTRRSSIGSEGGSEASNSDSKPRSSSSKKRKRASPADEAGSTLQERWDEMYERLRAYKEAKGDCNVPNRYPPDPQLGFWVSTQRRQYRVLTSGGSTSSALTVQRAQKLMNLGFEWSAKDPRMVPWETRYSQLQEFVAKHGHAQVPIGWEENVPLSNWVSKQRQEYKLLQKGKASRLTDDRIEKLKAVGFVWEAKRGAPRQVIMSSSTSDQQAAAAALGSLQQQERPQPSIASPRGERRETSSQATNITPRTSRPMRGMGPASPPQQASPPGPNPPSMPAVARLPPQPPVHPPTMHGSYNTGAELQYHPSAFHPSRPYEYYAPQELPPPPPFYASASFPSVYPPPPASSPASYMSYERYNPNMAAPHIPPHAPAWPRTGRVLPPVFPIEPPHHAAPGYPTQQTESLAEYDRLQVAERPPLGYHDRGAPAPHPQQEAAGALQQRRQQQQQPQQQAQGGGLGNPPPPPPPAAGGRSHYPY</sequence>
<dbReference type="Gene3D" id="6.10.140.530">
    <property type="match status" value="2"/>
</dbReference>
<organism evidence="3 4">
    <name type="scientific">Seminavis robusta</name>
    <dbReference type="NCBI Taxonomy" id="568900"/>
    <lineage>
        <taxon>Eukaryota</taxon>
        <taxon>Sar</taxon>
        <taxon>Stramenopiles</taxon>
        <taxon>Ochrophyta</taxon>
        <taxon>Bacillariophyta</taxon>
        <taxon>Bacillariophyceae</taxon>
        <taxon>Bacillariophycidae</taxon>
        <taxon>Naviculales</taxon>
        <taxon>Naviculaceae</taxon>
        <taxon>Seminavis</taxon>
    </lineage>
</organism>
<feature type="compositionally biased region" description="Polar residues" evidence="1">
    <location>
        <begin position="267"/>
        <end position="277"/>
    </location>
</feature>
<feature type="compositionally biased region" description="Pro residues" evidence="1">
    <location>
        <begin position="287"/>
        <end position="303"/>
    </location>
</feature>
<protein>
    <submittedName>
        <fullName evidence="3">Helicase</fullName>
    </submittedName>
</protein>
<dbReference type="EMBL" id="CAICTM010000389">
    <property type="protein sequence ID" value="CAB9509440.1"/>
    <property type="molecule type" value="Genomic_DNA"/>
</dbReference>
<evidence type="ECO:0000313" key="4">
    <source>
        <dbReference type="Proteomes" id="UP001153069"/>
    </source>
</evidence>
<name>A0A9N8HEK0_9STRA</name>
<evidence type="ECO:0000256" key="1">
    <source>
        <dbReference type="SAM" id="MobiDB-lite"/>
    </source>
</evidence>